<organism evidence="2 3">
    <name type="scientific">Bicyclus anynana</name>
    <name type="common">Squinting bush brown butterfly</name>
    <dbReference type="NCBI Taxonomy" id="110368"/>
    <lineage>
        <taxon>Eukaryota</taxon>
        <taxon>Metazoa</taxon>
        <taxon>Ecdysozoa</taxon>
        <taxon>Arthropoda</taxon>
        <taxon>Hexapoda</taxon>
        <taxon>Insecta</taxon>
        <taxon>Pterygota</taxon>
        <taxon>Neoptera</taxon>
        <taxon>Endopterygota</taxon>
        <taxon>Lepidoptera</taxon>
        <taxon>Glossata</taxon>
        <taxon>Ditrysia</taxon>
        <taxon>Papilionoidea</taxon>
        <taxon>Nymphalidae</taxon>
        <taxon>Satyrinae</taxon>
        <taxon>Satyrini</taxon>
        <taxon>Mycalesina</taxon>
        <taxon>Bicyclus</taxon>
    </lineage>
</organism>
<accession>A0ABM3M100</accession>
<keyword evidence="1" id="KW-0732">Signal</keyword>
<evidence type="ECO:0000256" key="1">
    <source>
        <dbReference type="SAM" id="SignalP"/>
    </source>
</evidence>
<keyword evidence="2" id="KW-1185">Reference proteome</keyword>
<dbReference type="Proteomes" id="UP001652582">
    <property type="component" value="Chromosome 24"/>
</dbReference>
<evidence type="ECO:0000313" key="2">
    <source>
        <dbReference type="Proteomes" id="UP001652582"/>
    </source>
</evidence>
<reference evidence="3" key="1">
    <citation type="submission" date="2025-08" db="UniProtKB">
        <authorList>
            <consortium name="RefSeq"/>
        </authorList>
    </citation>
    <scope>IDENTIFICATION</scope>
</reference>
<protein>
    <submittedName>
        <fullName evidence="3">Uncharacterized protein LOC112050298</fullName>
    </submittedName>
</protein>
<feature type="chain" id="PRO_5045349944" evidence="1">
    <location>
        <begin position="23"/>
        <end position="171"/>
    </location>
</feature>
<gene>
    <name evidence="3" type="primary">LOC112050298</name>
</gene>
<feature type="signal peptide" evidence="1">
    <location>
        <begin position="1"/>
        <end position="22"/>
    </location>
</feature>
<sequence>MSSSTALLVICSSLLLAGYVVGTDSKFNVTIVNDEPQTPIYCPLLDSCRFTHLACKYIAYLRKQPITRTYSTDLESAKRDLKSSNLDAVLHFNENFTDTFVAKMALGEDADTETLQSSQLKVWTVAEPADALRGYLQAAFDEFVEDIKKLCDLSERTDEFSFKDPIGYYSV</sequence>
<dbReference type="RefSeq" id="XP_052745040.1">
    <property type="nucleotide sequence ID" value="XM_052889080.1"/>
</dbReference>
<dbReference type="GeneID" id="112050298"/>
<proteinExistence type="predicted"/>
<name>A0ABM3M100_BICAN</name>
<evidence type="ECO:0000313" key="3">
    <source>
        <dbReference type="RefSeq" id="XP_052745040.1"/>
    </source>
</evidence>